<evidence type="ECO:0000313" key="1">
    <source>
        <dbReference type="EMBL" id="EFQ84055.1"/>
    </source>
</evidence>
<accession>E2S9Y1</accession>
<dbReference type="SUPFAM" id="SSF55961">
    <property type="entry name" value="Bet v1-like"/>
    <property type="match status" value="1"/>
</dbReference>
<dbReference type="STRING" id="585531.HMPREF0063_10771"/>
<dbReference type="eggNOG" id="COG3427">
    <property type="taxonomic scope" value="Bacteria"/>
</dbReference>
<dbReference type="RefSeq" id="WP_007077793.1">
    <property type="nucleotide sequence ID" value="NZ_CM001024.1"/>
</dbReference>
<evidence type="ECO:0000313" key="2">
    <source>
        <dbReference type="Proteomes" id="UP000003111"/>
    </source>
</evidence>
<name>E2S9Y1_9ACTN</name>
<organism evidence="1 2">
    <name type="scientific">Aeromicrobium marinum DSM 15272</name>
    <dbReference type="NCBI Taxonomy" id="585531"/>
    <lineage>
        <taxon>Bacteria</taxon>
        <taxon>Bacillati</taxon>
        <taxon>Actinomycetota</taxon>
        <taxon>Actinomycetes</taxon>
        <taxon>Propionibacteriales</taxon>
        <taxon>Nocardioidaceae</taxon>
        <taxon>Aeromicrobium</taxon>
    </lineage>
</organism>
<proteinExistence type="predicted"/>
<comment type="caution">
    <text evidence="1">The sequence shown here is derived from an EMBL/GenBank/DDBJ whole genome shotgun (WGS) entry which is preliminary data.</text>
</comment>
<dbReference type="HOGENOM" id="CLU_123373_1_0_11"/>
<protein>
    <recommendedName>
        <fullName evidence="3">Polyketide cyclase/dehydrase</fullName>
    </recommendedName>
</protein>
<keyword evidence="2" id="KW-1185">Reference proteome</keyword>
<sequence length="131" mass="14698">MALIEVVREVPLSVDEAWGRLTDWSRHGDHAPLTSIELTPTGFNARTGLGRLGFDDPMDVVQWAPPHHCRIEKRGRVVLGWAEITVEEIASGSRVRWVEEIHVRGVPRFARRIEAAAGRRLFSGVIDELLA</sequence>
<dbReference type="Proteomes" id="UP000003111">
    <property type="component" value="Unassembled WGS sequence"/>
</dbReference>
<dbReference type="Pfam" id="PF10604">
    <property type="entry name" value="Polyketide_cyc2"/>
    <property type="match status" value="1"/>
</dbReference>
<gene>
    <name evidence="1" type="ORF">HMPREF0063_10771</name>
</gene>
<evidence type="ECO:0008006" key="3">
    <source>
        <dbReference type="Google" id="ProtNLM"/>
    </source>
</evidence>
<dbReference type="OrthoDB" id="4823586at2"/>
<dbReference type="Gene3D" id="3.30.530.20">
    <property type="match status" value="1"/>
</dbReference>
<dbReference type="InterPro" id="IPR019587">
    <property type="entry name" value="Polyketide_cyclase/dehydratase"/>
</dbReference>
<dbReference type="AlphaFoldDB" id="E2S9Y1"/>
<reference evidence="1" key="1">
    <citation type="submission" date="2010-08" db="EMBL/GenBank/DDBJ databases">
        <authorList>
            <person name="Muzny D."/>
            <person name="Qin X."/>
            <person name="Buhay C."/>
            <person name="Dugan-Rocha S."/>
            <person name="Ding Y."/>
            <person name="Chen G."/>
            <person name="Hawes A."/>
            <person name="Holder M."/>
            <person name="Jhangiani S."/>
            <person name="Johnson A."/>
            <person name="Khan Z."/>
            <person name="Li Z."/>
            <person name="Liu W."/>
            <person name="Liu X."/>
            <person name="Perez L."/>
            <person name="Shen H."/>
            <person name="Wang Q."/>
            <person name="Watt J."/>
            <person name="Xi L."/>
            <person name="Xin Y."/>
            <person name="Zhou J."/>
            <person name="Deng J."/>
            <person name="Jiang H."/>
            <person name="Liu Y."/>
            <person name="Qu J."/>
            <person name="Song X.-Z."/>
            <person name="Zhang L."/>
            <person name="Villasana D."/>
            <person name="Johnson A."/>
            <person name="Liu J."/>
            <person name="Liyanage D."/>
            <person name="Lorensuhewa L."/>
            <person name="Robinson T."/>
            <person name="Song A."/>
            <person name="Song B.-B."/>
            <person name="Dinh H."/>
            <person name="Thornton R."/>
            <person name="Coyle M."/>
            <person name="Francisco L."/>
            <person name="Jackson L."/>
            <person name="Javaid M."/>
            <person name="Korchina V."/>
            <person name="Kovar C."/>
            <person name="Mata R."/>
            <person name="Mathew T."/>
            <person name="Ngo R."/>
            <person name="Nguyen L."/>
            <person name="Nguyen N."/>
            <person name="Okwuonu G."/>
            <person name="Ongeri F."/>
            <person name="Pham C."/>
            <person name="Simmons D."/>
            <person name="Wilczek-Boney K."/>
            <person name="Hale W."/>
            <person name="Jakkamsetti A."/>
            <person name="Pham P."/>
            <person name="Ruth R."/>
            <person name="San Lucas F."/>
            <person name="Warren J."/>
            <person name="Zhang J."/>
            <person name="Zhao Z."/>
            <person name="Zhou C."/>
            <person name="Zhu D."/>
            <person name="Lee S."/>
            <person name="Bess C."/>
            <person name="Blankenburg K."/>
            <person name="Forbes L."/>
            <person name="Fu Q."/>
            <person name="Gubbala S."/>
            <person name="Hirani K."/>
            <person name="Jayaseelan J.C."/>
            <person name="Lara F."/>
            <person name="Munidasa M."/>
            <person name="Palculict T."/>
            <person name="Patil S."/>
            <person name="Pu L.-L."/>
            <person name="Saada N."/>
            <person name="Tang L."/>
            <person name="Weissenberger G."/>
            <person name="Zhu Y."/>
            <person name="Hemphill L."/>
            <person name="Shang Y."/>
            <person name="Youmans B."/>
            <person name="Ayvaz T."/>
            <person name="Ross M."/>
            <person name="Santibanez J."/>
            <person name="Aqrawi P."/>
            <person name="Gross S."/>
            <person name="Joshi V."/>
            <person name="Fowler G."/>
            <person name="Nazareth L."/>
            <person name="Reid J."/>
            <person name="Worley K."/>
            <person name="Petrosino J."/>
            <person name="Highlander S."/>
            <person name="Gibbs R."/>
        </authorList>
    </citation>
    <scope>NUCLEOTIDE SEQUENCE [LARGE SCALE GENOMIC DNA]</scope>
    <source>
        <strain evidence="1">DSM 15272</strain>
    </source>
</reference>
<dbReference type="EMBL" id="ACLF03000003">
    <property type="protein sequence ID" value="EFQ84055.1"/>
    <property type="molecule type" value="Genomic_DNA"/>
</dbReference>
<dbReference type="InterPro" id="IPR023393">
    <property type="entry name" value="START-like_dom_sf"/>
</dbReference>